<accession>B7IZR2</accession>
<dbReference type="RefSeq" id="WP_000091719.1">
    <property type="nucleotide sequence ID" value="NC_011774.1"/>
</dbReference>
<organism evidence="1 2">
    <name type="scientific">Bacillus cereus (strain G9842)</name>
    <dbReference type="NCBI Taxonomy" id="405531"/>
    <lineage>
        <taxon>Bacteria</taxon>
        <taxon>Bacillati</taxon>
        <taxon>Bacillota</taxon>
        <taxon>Bacilli</taxon>
        <taxon>Bacillales</taxon>
        <taxon>Bacillaceae</taxon>
        <taxon>Bacillus</taxon>
        <taxon>Bacillus cereus group</taxon>
    </lineage>
</organism>
<dbReference type="Proteomes" id="UP000006744">
    <property type="component" value="Plasmid pG9842_140"/>
</dbReference>
<keyword evidence="1" id="KW-0614">Plasmid</keyword>
<geneLocation type="plasmid" evidence="1 2">
    <name>pG9842_140</name>
</geneLocation>
<reference evidence="1 2" key="1">
    <citation type="submission" date="2008-10" db="EMBL/GenBank/DDBJ databases">
        <title>Genome sequence of Bacillus cereus G9842.</title>
        <authorList>
            <person name="Dodson R.J."/>
            <person name="Durkin A.S."/>
            <person name="Rosovitz M.J."/>
            <person name="Rasko D.A."/>
            <person name="Hoffmaster A."/>
            <person name="Ravel J."/>
            <person name="Sutton G."/>
        </authorList>
    </citation>
    <scope>NUCLEOTIDE SEQUENCE [LARGE SCALE GENOMIC DNA]</scope>
    <source>
        <strain evidence="1 2">G9842</strain>
        <plasmid evidence="1 2">pG9842_140</plasmid>
    </source>
</reference>
<evidence type="ECO:0000313" key="1">
    <source>
        <dbReference type="EMBL" id="ACK98779.1"/>
    </source>
</evidence>
<dbReference type="KEGG" id="bcg:BCG9842_A0069"/>
<proteinExistence type="predicted"/>
<dbReference type="AlphaFoldDB" id="B7IZR2"/>
<name>B7IZR2_BACC2</name>
<evidence type="ECO:0000313" key="2">
    <source>
        <dbReference type="Proteomes" id="UP000006744"/>
    </source>
</evidence>
<gene>
    <name evidence="1" type="ordered locus">BCG9842_A0069</name>
</gene>
<dbReference type="HOGENOM" id="CLU_2876117_0_0_9"/>
<protein>
    <submittedName>
        <fullName evidence="1">Uncharacterized protein</fullName>
    </submittedName>
</protein>
<sequence>MSRTKEESILNAIIKSTVKASGESEDRIEELSSYMITYINTGAQYGMSAEGFVRWYIEQGKDF</sequence>
<dbReference type="EMBL" id="CP001188">
    <property type="protein sequence ID" value="ACK98779.1"/>
    <property type="molecule type" value="Genomic_DNA"/>
</dbReference>